<organism evidence="7 8">
    <name type="scientific">Triplophysa rosa</name>
    <name type="common">Cave loach</name>
    <dbReference type="NCBI Taxonomy" id="992332"/>
    <lineage>
        <taxon>Eukaryota</taxon>
        <taxon>Metazoa</taxon>
        <taxon>Chordata</taxon>
        <taxon>Craniata</taxon>
        <taxon>Vertebrata</taxon>
        <taxon>Euteleostomi</taxon>
        <taxon>Actinopterygii</taxon>
        <taxon>Neopterygii</taxon>
        <taxon>Teleostei</taxon>
        <taxon>Ostariophysi</taxon>
        <taxon>Cypriniformes</taxon>
        <taxon>Nemacheilidae</taxon>
        <taxon>Triplophysa</taxon>
    </lineage>
</organism>
<dbReference type="GO" id="GO:0005615">
    <property type="term" value="C:extracellular space"/>
    <property type="evidence" value="ECO:0007669"/>
    <property type="project" value="UniProtKB-KW"/>
</dbReference>
<accession>A0A9W7X0E0</accession>
<feature type="chain" id="PRO_5040896950" evidence="5">
    <location>
        <begin position="21"/>
        <end position="106"/>
    </location>
</feature>
<dbReference type="Pfam" id="PF00048">
    <property type="entry name" value="IL8"/>
    <property type="match status" value="1"/>
</dbReference>
<dbReference type="SMART" id="SM00199">
    <property type="entry name" value="SCY"/>
    <property type="match status" value="1"/>
</dbReference>
<dbReference type="InterPro" id="IPR001811">
    <property type="entry name" value="Chemokine_IL8-like_dom"/>
</dbReference>
<protein>
    <submittedName>
        <fullName evidence="7">C-C motif chemokine 2-like</fullName>
    </submittedName>
</protein>
<feature type="non-terminal residue" evidence="7">
    <location>
        <position position="106"/>
    </location>
</feature>
<dbReference type="InterPro" id="IPR039809">
    <property type="entry name" value="Chemokine_b/g/d"/>
</dbReference>
<evidence type="ECO:0000256" key="5">
    <source>
        <dbReference type="SAM" id="SignalP"/>
    </source>
</evidence>
<keyword evidence="2" id="KW-0202">Cytokine</keyword>
<dbReference type="SUPFAM" id="SSF54117">
    <property type="entry name" value="Interleukin 8-like chemokines"/>
    <property type="match status" value="1"/>
</dbReference>
<dbReference type="CDD" id="cd00272">
    <property type="entry name" value="Chemokine_CC"/>
    <property type="match status" value="1"/>
</dbReference>
<proteinExistence type="predicted"/>
<dbReference type="InterPro" id="IPR036048">
    <property type="entry name" value="Interleukin_8-like_sf"/>
</dbReference>
<dbReference type="AlphaFoldDB" id="A0A9W7X0E0"/>
<evidence type="ECO:0000256" key="2">
    <source>
        <dbReference type="ARBA" id="ARBA00022514"/>
    </source>
</evidence>
<dbReference type="GO" id="GO:0006955">
    <property type="term" value="P:immune response"/>
    <property type="evidence" value="ECO:0007669"/>
    <property type="project" value="InterPro"/>
</dbReference>
<sequence>ANLMSLLLLGLFCSVHLTSSGPAALDSAKSTCCPKNIPNKPIPLKKIVSVYWTSSSCPTKRVVFRSIKGKEICADPEKAWVNSHIIKVNKKRTTQTANTLGTGLTD</sequence>
<evidence type="ECO:0000313" key="7">
    <source>
        <dbReference type="EMBL" id="KAI7812147.1"/>
    </source>
</evidence>
<evidence type="ECO:0000256" key="4">
    <source>
        <dbReference type="ARBA" id="ARBA00022729"/>
    </source>
</evidence>
<dbReference type="Gene3D" id="2.40.50.40">
    <property type="match status" value="1"/>
</dbReference>
<dbReference type="Proteomes" id="UP001059041">
    <property type="component" value="Linkage Group LG3"/>
</dbReference>
<dbReference type="GO" id="GO:0008009">
    <property type="term" value="F:chemokine activity"/>
    <property type="evidence" value="ECO:0007669"/>
    <property type="project" value="InterPro"/>
</dbReference>
<feature type="domain" description="Chemokine interleukin-8-like" evidence="6">
    <location>
        <begin position="29"/>
        <end position="88"/>
    </location>
</feature>
<feature type="signal peptide" evidence="5">
    <location>
        <begin position="1"/>
        <end position="20"/>
    </location>
</feature>
<keyword evidence="8" id="KW-1185">Reference proteome</keyword>
<dbReference type="PANTHER" id="PTHR12015:SF183">
    <property type="entry name" value="C-C MOTIF CHEMOKINE 3"/>
    <property type="match status" value="1"/>
</dbReference>
<dbReference type="EMBL" id="JAFHDT010000003">
    <property type="protein sequence ID" value="KAI7812147.1"/>
    <property type="molecule type" value="Genomic_DNA"/>
</dbReference>
<evidence type="ECO:0000259" key="6">
    <source>
        <dbReference type="SMART" id="SM00199"/>
    </source>
</evidence>
<comment type="caution">
    <text evidence="7">The sequence shown here is derived from an EMBL/GenBank/DDBJ whole genome shotgun (WGS) entry which is preliminary data.</text>
</comment>
<evidence type="ECO:0000313" key="8">
    <source>
        <dbReference type="Proteomes" id="UP001059041"/>
    </source>
</evidence>
<keyword evidence="4 5" id="KW-0732">Signal</keyword>
<evidence type="ECO:0000256" key="3">
    <source>
        <dbReference type="ARBA" id="ARBA00022525"/>
    </source>
</evidence>
<comment type="subcellular location">
    <subcellularLocation>
        <location evidence="1">Secreted</location>
    </subcellularLocation>
</comment>
<evidence type="ECO:0000256" key="1">
    <source>
        <dbReference type="ARBA" id="ARBA00004613"/>
    </source>
</evidence>
<keyword evidence="3" id="KW-0964">Secreted</keyword>
<name>A0A9W7X0E0_TRIRA</name>
<reference evidence="7" key="1">
    <citation type="submission" date="2021-02" db="EMBL/GenBank/DDBJ databases">
        <title>Comparative genomics reveals that relaxation of natural selection precedes convergent phenotypic evolution of cavefish.</title>
        <authorList>
            <person name="Peng Z."/>
        </authorList>
    </citation>
    <scope>NUCLEOTIDE SEQUENCE</scope>
    <source>
        <tissue evidence="7">Muscle</tissue>
    </source>
</reference>
<dbReference type="PANTHER" id="PTHR12015">
    <property type="entry name" value="SMALL INDUCIBLE CYTOKINE A"/>
    <property type="match status" value="1"/>
</dbReference>
<gene>
    <name evidence="7" type="ORF">IRJ41_022425</name>
</gene>